<name>A0ACC0XPS0_9ROSI</name>
<sequence>MSSPTTSSYWCYRCLRIISHFSPHNHIACPYCDSGFIEAIQTEATTTEPDSLTPPLPTSSMFMINNSNSRRRNRQNSHDQPPSTVNPVILLQGQPNEEIDSNNHSIFELYYDDGSESGLRPIPESVMEFLMGSGFYLLLRQLSHVDIAGLTRPDNLPASKAAMESIATIEISSADINSESHCAVCKEEFELGNLARELPCKHIYHEGCILPWLEMRNSCPVCRKELPAAEENEGGMIGLSIWRLPGGGFAVGRYNGRRSAAGERGLSFMFSDMDNSFGESGRISPRRVAWFGRSWERDQRGGGGLRRAFRGLGTFFRRFTCRGEQ</sequence>
<proteinExistence type="predicted"/>
<keyword evidence="2" id="KW-1185">Reference proteome</keyword>
<dbReference type="Proteomes" id="UP001163603">
    <property type="component" value="Chromosome 11"/>
</dbReference>
<comment type="caution">
    <text evidence="1">The sequence shown here is derived from an EMBL/GenBank/DDBJ whole genome shotgun (WGS) entry which is preliminary data.</text>
</comment>
<accession>A0ACC0XPS0</accession>
<evidence type="ECO:0000313" key="2">
    <source>
        <dbReference type="Proteomes" id="UP001163603"/>
    </source>
</evidence>
<evidence type="ECO:0000313" key="1">
    <source>
        <dbReference type="EMBL" id="KAJ0020406.1"/>
    </source>
</evidence>
<gene>
    <name evidence="1" type="ORF">Pint_32784</name>
</gene>
<organism evidence="1 2">
    <name type="scientific">Pistacia integerrima</name>
    <dbReference type="NCBI Taxonomy" id="434235"/>
    <lineage>
        <taxon>Eukaryota</taxon>
        <taxon>Viridiplantae</taxon>
        <taxon>Streptophyta</taxon>
        <taxon>Embryophyta</taxon>
        <taxon>Tracheophyta</taxon>
        <taxon>Spermatophyta</taxon>
        <taxon>Magnoliopsida</taxon>
        <taxon>eudicotyledons</taxon>
        <taxon>Gunneridae</taxon>
        <taxon>Pentapetalae</taxon>
        <taxon>rosids</taxon>
        <taxon>malvids</taxon>
        <taxon>Sapindales</taxon>
        <taxon>Anacardiaceae</taxon>
        <taxon>Pistacia</taxon>
    </lineage>
</organism>
<reference evidence="2" key="1">
    <citation type="journal article" date="2023" name="G3 (Bethesda)">
        <title>Genome assembly and association tests identify interacting loci associated with vigor, precocity, and sex in interspecific pistachio rootstocks.</title>
        <authorList>
            <person name="Palmer W."/>
            <person name="Jacygrad E."/>
            <person name="Sagayaradj S."/>
            <person name="Cavanaugh K."/>
            <person name="Han R."/>
            <person name="Bertier L."/>
            <person name="Beede B."/>
            <person name="Kafkas S."/>
            <person name="Golino D."/>
            <person name="Preece J."/>
            <person name="Michelmore R."/>
        </authorList>
    </citation>
    <scope>NUCLEOTIDE SEQUENCE [LARGE SCALE GENOMIC DNA]</scope>
</reference>
<dbReference type="EMBL" id="CM047746">
    <property type="protein sequence ID" value="KAJ0020406.1"/>
    <property type="molecule type" value="Genomic_DNA"/>
</dbReference>
<protein>
    <submittedName>
        <fullName evidence="1">Uncharacterized protein</fullName>
    </submittedName>
</protein>